<comment type="catalytic activity">
    <reaction evidence="13">
        <text>L-aspartate + O2 = iminosuccinate + H2O2</text>
        <dbReference type="Rhea" id="RHEA:25876"/>
        <dbReference type="ChEBI" id="CHEBI:15379"/>
        <dbReference type="ChEBI" id="CHEBI:16240"/>
        <dbReference type="ChEBI" id="CHEBI:29991"/>
        <dbReference type="ChEBI" id="CHEBI:77875"/>
        <dbReference type="EC" id="1.4.3.16"/>
    </reaction>
    <physiologicalReaction direction="left-to-right" evidence="13">
        <dbReference type="Rhea" id="RHEA:25877"/>
    </physiologicalReaction>
</comment>
<organism evidence="19 20">
    <name type="scientific">Pseudomonas syringae pv. ribicola</name>
    <dbReference type="NCBI Taxonomy" id="55398"/>
    <lineage>
        <taxon>Bacteria</taxon>
        <taxon>Pseudomonadati</taxon>
        <taxon>Pseudomonadota</taxon>
        <taxon>Gammaproteobacteria</taxon>
        <taxon>Pseudomonadales</taxon>
        <taxon>Pseudomonadaceae</taxon>
        <taxon>Pseudomonas</taxon>
    </lineage>
</organism>
<comment type="pathway">
    <text evidence="3 16">Cofactor biosynthesis; NAD(+) biosynthesis; iminoaspartate from L-aspartate (oxidase route): step 1/1.</text>
</comment>
<keyword evidence="9 16" id="KW-0662">Pyridine nucleotide biosynthesis</keyword>
<dbReference type="PANTHER" id="PTHR42716">
    <property type="entry name" value="L-ASPARTATE OXIDASE"/>
    <property type="match status" value="1"/>
</dbReference>
<feature type="domain" description="FAD-dependent oxidoreductase 2 FAD-binding" evidence="17">
    <location>
        <begin position="26"/>
        <end position="410"/>
    </location>
</feature>
<dbReference type="EC" id="1.4.3.16" evidence="5 14"/>
<dbReference type="Proteomes" id="UP000280292">
    <property type="component" value="Unassembled WGS sequence"/>
</dbReference>
<dbReference type="FunFam" id="1.20.58.100:FF:000002">
    <property type="entry name" value="L-aspartate oxidase"/>
    <property type="match status" value="1"/>
</dbReference>
<evidence type="ECO:0000256" key="10">
    <source>
        <dbReference type="ARBA" id="ARBA00022741"/>
    </source>
</evidence>
<comment type="cofactor">
    <cofactor evidence="1 16">
        <name>FAD</name>
        <dbReference type="ChEBI" id="CHEBI:57692"/>
    </cofactor>
</comment>
<comment type="function">
    <text evidence="16">Catalyzes the oxidation of L-aspartate to iminoaspartate.</text>
</comment>
<evidence type="ECO:0000313" key="20">
    <source>
        <dbReference type="Proteomes" id="UP000280292"/>
    </source>
</evidence>
<evidence type="ECO:0000256" key="7">
    <source>
        <dbReference type="ARBA" id="ARBA00022490"/>
    </source>
</evidence>
<dbReference type="GO" id="GO:0034628">
    <property type="term" value="P:'de novo' NAD+ biosynthetic process from L-aspartate"/>
    <property type="evidence" value="ECO:0007669"/>
    <property type="project" value="TreeGrafter"/>
</dbReference>
<evidence type="ECO:0000256" key="9">
    <source>
        <dbReference type="ARBA" id="ARBA00022642"/>
    </source>
</evidence>
<dbReference type="SUPFAM" id="SSF46977">
    <property type="entry name" value="Succinate dehydrogenase/fumarate reductase flavoprotein C-terminal domain"/>
    <property type="match status" value="1"/>
</dbReference>
<dbReference type="PANTHER" id="PTHR42716:SF2">
    <property type="entry name" value="L-ASPARTATE OXIDASE, CHLOROPLASTIC"/>
    <property type="match status" value="1"/>
</dbReference>
<dbReference type="NCBIfam" id="NF006567">
    <property type="entry name" value="PRK09077.1"/>
    <property type="match status" value="1"/>
</dbReference>
<dbReference type="Gene3D" id="3.90.700.10">
    <property type="entry name" value="Succinate dehydrogenase/fumarate reductase flavoprotein, catalytic domain"/>
    <property type="match status" value="1"/>
</dbReference>
<dbReference type="Pfam" id="PF00890">
    <property type="entry name" value="FAD_binding_2"/>
    <property type="match status" value="1"/>
</dbReference>
<gene>
    <name evidence="19" type="ORF">ALQ95_05268</name>
</gene>
<keyword evidence="10" id="KW-0547">Nucleotide-binding</keyword>
<dbReference type="SUPFAM" id="SSF51905">
    <property type="entry name" value="FAD/NAD(P)-binding domain"/>
    <property type="match status" value="1"/>
</dbReference>
<feature type="active site" description="Proton acceptor" evidence="15">
    <location>
        <position position="308"/>
    </location>
</feature>
<dbReference type="Pfam" id="PF02910">
    <property type="entry name" value="Succ_DH_flav_C"/>
    <property type="match status" value="1"/>
</dbReference>
<keyword evidence="7" id="KW-0963">Cytoplasm</keyword>
<dbReference type="GO" id="GO:0005737">
    <property type="term" value="C:cytoplasm"/>
    <property type="evidence" value="ECO:0007669"/>
    <property type="project" value="UniProtKB-SubCell"/>
</dbReference>
<dbReference type="InterPro" id="IPR005288">
    <property type="entry name" value="NadB"/>
</dbReference>
<evidence type="ECO:0000256" key="13">
    <source>
        <dbReference type="ARBA" id="ARBA00048305"/>
    </source>
</evidence>
<evidence type="ECO:0000313" key="19">
    <source>
        <dbReference type="EMBL" id="RML40783.1"/>
    </source>
</evidence>
<dbReference type="GO" id="GO:0008734">
    <property type="term" value="F:L-aspartate oxidase activity"/>
    <property type="evidence" value="ECO:0007669"/>
    <property type="project" value="UniProtKB-UniRule"/>
</dbReference>
<evidence type="ECO:0000256" key="15">
    <source>
        <dbReference type="PIRSR" id="PIRSR000171-1"/>
    </source>
</evidence>
<dbReference type="PRINTS" id="PR00368">
    <property type="entry name" value="FADPNR"/>
</dbReference>
<dbReference type="InterPro" id="IPR003953">
    <property type="entry name" value="FAD-dep_OxRdtase_2_FAD-bd"/>
</dbReference>
<dbReference type="NCBIfam" id="TIGR00551">
    <property type="entry name" value="nadB"/>
    <property type="match status" value="1"/>
</dbReference>
<proteinExistence type="inferred from homology"/>
<dbReference type="InterPro" id="IPR036188">
    <property type="entry name" value="FAD/NAD-bd_sf"/>
</dbReference>
<dbReference type="FunFam" id="3.90.700.10:FF:000002">
    <property type="entry name" value="L-aspartate oxidase"/>
    <property type="match status" value="1"/>
</dbReference>
<comment type="similarity">
    <text evidence="4 16">Belongs to the FAD-dependent oxidoreductase 2 family. NadB subfamily.</text>
</comment>
<dbReference type="FunFam" id="3.50.50.60:FF:000060">
    <property type="entry name" value="L-aspartate oxidase"/>
    <property type="match status" value="1"/>
</dbReference>
<sequence>MCRSPHTYTSSRQGQNSQMSQHFQHDVLVIGSGAAGLSLALTLPDHLRIAVLSKGDLSNGSTFWAQGGVAAVLDDTDTVQSHVEDTLNAGGGLCNEDAVRFTVEHSREAIQWLIDQGVPFTRGDDADVDESGFEFHLTREGGHSHRRIIHAADATGAAIFRTLLEQARKRPNIELLEQRAAIDLITERRLDLEGQRCLGAYVLNRNSGEVDTYSARFTILASGGAAKVYLYTSNPDGACGDGIAMAWRSGCRVANLEFNQFHPTCLYHPQAKSFLITEALRGEGAYLKLPNGERFMPRFDERAELAPRDIVARAIDHEMKRLGIDCVYLDISHKPEAFIKTHFPTVYERCLEFSIDITREPIPVVPAAHYTCGGVMVDSQGHTDVPGLYAIGETSFTGLHGANRMASNSLLECFVYARSAAADIEKQLSSVPMPTDLPAWDASQVTDSDEDVIIAHNWDELRRFMWDYVGIVRTNKRLQRAQHRVRLLLDEIDEFYSNYKVSRDLIELRNLAQVAELMICSAMQRKESRGLHYTLDYPDMLPQALDTILVPPTYVG</sequence>
<accession>A0A3M2VP72</accession>
<evidence type="ECO:0000256" key="4">
    <source>
        <dbReference type="ARBA" id="ARBA00008562"/>
    </source>
</evidence>
<evidence type="ECO:0000256" key="12">
    <source>
        <dbReference type="ARBA" id="ARBA00023002"/>
    </source>
</evidence>
<dbReference type="InterPro" id="IPR037099">
    <property type="entry name" value="Fum_R/Succ_DH_flav-like_C_sf"/>
</dbReference>
<dbReference type="InterPro" id="IPR015939">
    <property type="entry name" value="Fum_Rdtase/Succ_DH_flav-like_C"/>
</dbReference>
<protein>
    <recommendedName>
        <fullName evidence="6 14">L-aspartate oxidase</fullName>
        <ecNumber evidence="5 14">1.4.3.16</ecNumber>
    </recommendedName>
</protein>
<dbReference type="SUPFAM" id="SSF56425">
    <property type="entry name" value="Succinate dehydrogenase/fumarate reductase flavoprotein, catalytic domain"/>
    <property type="match status" value="1"/>
</dbReference>
<evidence type="ECO:0000256" key="6">
    <source>
        <dbReference type="ARBA" id="ARBA00021901"/>
    </source>
</evidence>
<keyword evidence="8 16" id="KW-0285">Flavoprotein</keyword>
<evidence type="ECO:0000256" key="14">
    <source>
        <dbReference type="NCBIfam" id="TIGR00551"/>
    </source>
</evidence>
<evidence type="ECO:0000259" key="17">
    <source>
        <dbReference type="Pfam" id="PF00890"/>
    </source>
</evidence>
<dbReference type="Gene3D" id="1.20.58.100">
    <property type="entry name" value="Fumarate reductase/succinate dehydrogenase flavoprotein-like, C-terminal domain"/>
    <property type="match status" value="1"/>
</dbReference>
<comment type="caution">
    <text evidence="19">The sequence shown here is derived from an EMBL/GenBank/DDBJ whole genome shotgun (WGS) entry which is preliminary data.</text>
</comment>
<comment type="subcellular location">
    <subcellularLocation>
        <location evidence="2 16">Cytoplasm</location>
    </subcellularLocation>
</comment>
<dbReference type="GO" id="GO:0000166">
    <property type="term" value="F:nucleotide binding"/>
    <property type="evidence" value="ECO:0007669"/>
    <property type="project" value="UniProtKB-KW"/>
</dbReference>
<evidence type="ECO:0000256" key="1">
    <source>
        <dbReference type="ARBA" id="ARBA00001974"/>
    </source>
</evidence>
<evidence type="ECO:0000256" key="8">
    <source>
        <dbReference type="ARBA" id="ARBA00022630"/>
    </source>
</evidence>
<dbReference type="UniPathway" id="UPA00253">
    <property type="reaction ID" value="UER00326"/>
</dbReference>
<evidence type="ECO:0000256" key="16">
    <source>
        <dbReference type="RuleBase" id="RU362049"/>
    </source>
</evidence>
<dbReference type="AlphaFoldDB" id="A0A3M2VP72"/>
<evidence type="ECO:0000256" key="5">
    <source>
        <dbReference type="ARBA" id="ARBA00012173"/>
    </source>
</evidence>
<dbReference type="EMBL" id="RBNR01000279">
    <property type="protein sequence ID" value="RML40783.1"/>
    <property type="molecule type" value="Genomic_DNA"/>
</dbReference>
<feature type="domain" description="Fumarate reductase/succinate dehydrogenase flavoprotein-like C-terminal" evidence="18">
    <location>
        <begin position="459"/>
        <end position="539"/>
    </location>
</feature>
<evidence type="ECO:0000256" key="3">
    <source>
        <dbReference type="ARBA" id="ARBA00004950"/>
    </source>
</evidence>
<dbReference type="Gene3D" id="3.50.50.60">
    <property type="entry name" value="FAD/NAD(P)-binding domain"/>
    <property type="match status" value="1"/>
</dbReference>
<evidence type="ECO:0000256" key="2">
    <source>
        <dbReference type="ARBA" id="ARBA00004496"/>
    </source>
</evidence>
<reference evidence="19 20" key="1">
    <citation type="submission" date="2018-08" db="EMBL/GenBank/DDBJ databases">
        <title>Recombination of ecologically and evolutionarily significant loci maintains genetic cohesion in the Pseudomonas syringae species complex.</title>
        <authorList>
            <person name="Dillon M."/>
            <person name="Thakur S."/>
            <person name="Almeida R.N.D."/>
            <person name="Weir B.S."/>
            <person name="Guttman D.S."/>
        </authorList>
    </citation>
    <scope>NUCLEOTIDE SEQUENCE [LARGE SCALE GENOMIC DNA]</scope>
    <source>
        <strain evidence="19 20">ICMP 3883</strain>
    </source>
</reference>
<dbReference type="PIRSF" id="PIRSF000171">
    <property type="entry name" value="SDHA_APRA_LASPO"/>
    <property type="match status" value="1"/>
</dbReference>
<name>A0A3M2VP72_PSESI</name>
<dbReference type="InterPro" id="IPR027477">
    <property type="entry name" value="Succ_DH/fumarate_Rdtase_cat_sf"/>
</dbReference>
<evidence type="ECO:0000259" key="18">
    <source>
        <dbReference type="Pfam" id="PF02910"/>
    </source>
</evidence>
<evidence type="ECO:0000256" key="11">
    <source>
        <dbReference type="ARBA" id="ARBA00022827"/>
    </source>
</evidence>
<keyword evidence="12 16" id="KW-0560">Oxidoreductase</keyword>
<keyword evidence="11 16" id="KW-0274">FAD</keyword>